<comment type="caution">
    <text evidence="2">The sequence shown here is derived from an EMBL/GenBank/DDBJ whole genome shotgun (WGS) entry which is preliminary data.</text>
</comment>
<feature type="transmembrane region" description="Helical" evidence="1">
    <location>
        <begin position="40"/>
        <end position="63"/>
    </location>
</feature>
<accession>A0A0B2WN23</accession>
<gene>
    <name evidence="2" type="ORF">MAM_04481</name>
</gene>
<dbReference type="RefSeq" id="XP_040678532.1">
    <property type="nucleotide sequence ID" value="XM_040823279.1"/>
</dbReference>
<reference evidence="2 3" key="1">
    <citation type="journal article" date="2014" name="Proc. Natl. Acad. Sci. U.S.A.">
        <title>Trajectory and genomic determinants of fungal-pathogen speciation and host adaptation.</title>
        <authorList>
            <person name="Hu X."/>
            <person name="Xiao G."/>
            <person name="Zheng P."/>
            <person name="Shang Y."/>
            <person name="Su Y."/>
            <person name="Zhang X."/>
            <person name="Liu X."/>
            <person name="Zhan S."/>
            <person name="St Leger R.J."/>
            <person name="Wang C."/>
        </authorList>
    </citation>
    <scope>NUCLEOTIDE SEQUENCE [LARGE SCALE GENOMIC DNA]</scope>
    <source>
        <strain evidence="2 3">ARSEF 1941</strain>
    </source>
</reference>
<feature type="transmembrane region" description="Helical" evidence="1">
    <location>
        <begin position="75"/>
        <end position="94"/>
    </location>
</feature>
<dbReference type="AlphaFoldDB" id="A0A0B2WN23"/>
<proteinExistence type="predicted"/>
<dbReference type="Proteomes" id="UP000030816">
    <property type="component" value="Unassembled WGS sequence"/>
</dbReference>
<sequence>MLLQKHLQGAKSIRITQVELEPRPAVTAFKYDKNPMLETIFAVAVLGCLWNCGFVVQATRTVLSNLGKVSDGMDILLTVLWVASVPGMVTSYVYSKDNFTISKGKKFDHVRVAAMWSTVLGFLPQFYIVMHSATRWSCIGGRTNYVV</sequence>
<dbReference type="EMBL" id="AZHE01000010">
    <property type="protein sequence ID" value="KHN97466.1"/>
    <property type="molecule type" value="Genomic_DNA"/>
</dbReference>
<organism evidence="2 3">
    <name type="scientific">Metarhizium album (strain ARSEF 1941)</name>
    <dbReference type="NCBI Taxonomy" id="1081103"/>
    <lineage>
        <taxon>Eukaryota</taxon>
        <taxon>Fungi</taxon>
        <taxon>Dikarya</taxon>
        <taxon>Ascomycota</taxon>
        <taxon>Pezizomycotina</taxon>
        <taxon>Sordariomycetes</taxon>
        <taxon>Hypocreomycetidae</taxon>
        <taxon>Hypocreales</taxon>
        <taxon>Clavicipitaceae</taxon>
        <taxon>Metarhizium</taxon>
    </lineage>
</organism>
<feature type="transmembrane region" description="Helical" evidence="1">
    <location>
        <begin position="114"/>
        <end position="133"/>
    </location>
</feature>
<evidence type="ECO:0000313" key="2">
    <source>
        <dbReference type="EMBL" id="KHN97466.1"/>
    </source>
</evidence>
<name>A0A0B2WN23_METAS</name>
<evidence type="ECO:0000256" key="1">
    <source>
        <dbReference type="SAM" id="Phobius"/>
    </source>
</evidence>
<dbReference type="HOGENOM" id="CLU_1768526_0_0_1"/>
<protein>
    <submittedName>
        <fullName evidence="2">Uncharacterized protein</fullName>
    </submittedName>
</protein>
<evidence type="ECO:0000313" key="3">
    <source>
        <dbReference type="Proteomes" id="UP000030816"/>
    </source>
</evidence>
<keyword evidence="1" id="KW-0812">Transmembrane</keyword>
<keyword evidence="1" id="KW-1133">Transmembrane helix</keyword>
<keyword evidence="1" id="KW-0472">Membrane</keyword>
<keyword evidence="3" id="KW-1185">Reference proteome</keyword>
<dbReference type="OrthoDB" id="10303667at2759"/>
<dbReference type="GeneID" id="63738936"/>